<evidence type="ECO:0000313" key="1">
    <source>
        <dbReference type="EMBL" id="UPK97665.1"/>
    </source>
</evidence>
<reference evidence="1" key="1">
    <citation type="submission" date="2021-11" db="EMBL/GenBank/DDBJ databases">
        <title>Fusarium solani-melongenae Genome sequencing and assembly.</title>
        <authorList>
            <person name="Xie S."/>
            <person name="Huang L."/>
            <person name="Zhang X."/>
        </authorList>
    </citation>
    <scope>NUCLEOTIDE SEQUENCE</scope>
    <source>
        <strain evidence="1">CRI 24-3</strain>
    </source>
</reference>
<keyword evidence="2" id="KW-1185">Reference proteome</keyword>
<name>A0ACD3Z8W4_FUSSC</name>
<gene>
    <name evidence="1" type="ORF">LCI18_008600</name>
</gene>
<sequence>MAQLKDSAVDRGSPHESPQSQASAEHPRQHRSCVNCYQRKVRCNRILPCTPCARAGLQCVYPTTARAASNKAPSLQDISDRLERLESLLLETLGRNSAEHALAPKQEAKEQEPHIQEDRAAPVPPTKPTYLNHVSSRPWEALLQAGNRAHYVDNTNLLDLFQDEDRINPPELDEVQESVPGSSSGLSLGLGLSPMDLDSGTDPDRLHPDARLALRLWTVYAERVDPVLKILHIPTAQSAMIAMISGPKQTNHSLEALAFAVYFAAATSLSENEMSTISVDSRQGFLQKCKLGLNQAITRADFLNEPNMTTLQALAIFATCLRVHDNSRAVWVLIGTAIRLAQSIGIHRDGASLKLDPFESELRLRLWWHLCVLDSRAPEDHGFTNTIENLDQGLRLPLNVDDAQLYPAMRSLPPDSEKWTEMTFSLVQLEAARIIHRILIAKLRNDLETPENVEAKYAVLEQHNQRIESRFLSLPPASNLHNAASTHYYTACAKIQFMLQVRQELHLSRHREAPGAVFRGLGERPFTAACRTLERSWSLASGQISMEHTWIFKTYTQWYALAYVLRYLCAFPSVPETEEAWVLVNRVFSSIPYAQSGQLARESNTGRNSIWKCLESLRCQALNARTAARGSPVPEPSTPNNSQGDPVEDGTLATQISAPSVDLQDQFSSSEAASLFAGQAEPPRPSDTTQLADQWYSGLPSFGDFAMPEMLYLPEWNDIVNGS</sequence>
<accession>A0ACD3Z8W4</accession>
<dbReference type="EMBL" id="CP090035">
    <property type="protein sequence ID" value="UPK97665.1"/>
    <property type="molecule type" value="Genomic_DNA"/>
</dbReference>
<dbReference type="Proteomes" id="UP000830768">
    <property type="component" value="Chromosome 6"/>
</dbReference>
<protein>
    <submittedName>
        <fullName evidence="1">Uncharacterized protein</fullName>
    </submittedName>
</protein>
<evidence type="ECO:0000313" key="2">
    <source>
        <dbReference type="Proteomes" id="UP000830768"/>
    </source>
</evidence>
<organism evidence="1 2">
    <name type="scientific">Fusarium solani subsp. cucurbitae</name>
    <name type="common">Neocosmosporum cucurbitae</name>
    <dbReference type="NCBI Taxonomy" id="2747967"/>
    <lineage>
        <taxon>Eukaryota</taxon>
        <taxon>Fungi</taxon>
        <taxon>Dikarya</taxon>
        <taxon>Ascomycota</taxon>
        <taxon>Pezizomycotina</taxon>
        <taxon>Sordariomycetes</taxon>
        <taxon>Hypocreomycetidae</taxon>
        <taxon>Hypocreales</taxon>
        <taxon>Nectriaceae</taxon>
        <taxon>Fusarium</taxon>
        <taxon>Fusarium solani species complex</taxon>
    </lineage>
</organism>
<proteinExistence type="predicted"/>